<feature type="transmembrane region" description="Helical" evidence="2">
    <location>
        <begin position="40"/>
        <end position="58"/>
    </location>
</feature>
<sequence>MQALATLSHTPFATAGNFALAANVITINPAIRLPPQYERVVRIAGVAAITGSIGIGILTRHIQDHYTRDVFFPGRGPSKIDTVHIVPSRVRIRFSRMSSIENSMITSLAIVDSESSPGSEADVLGDYVRRPSPASDFENLSEYNAPHEDVLVASDGSDRPYNPSSNAAVGHNAYMIATGSPNGDDQSGGSPPPPPPPSSTTSGVDDKDNSPSKSWLFWKYVLVALAVFAGLLMALRRRKVHTEVPTIGQSSTPVKADDDADELVNQYRNSSFVVKDMSQASGILETILAIEVPLIQGSTFWEAVPSTAVDPIYTLDDDVLLLPVPPRVVQTPARTPVKGIGELKPGVNPWVYLIIASLVAVLSALVGWFLVIISKLEKTTYYREGELLQFIETTIISQPEVDLEHGTEAEDFVGSELKTADTLQEVAILEQDGVADEVAITPVVDVEVKSTITDHSPATVLEGVISKVEVAAVEEVVHSPPSHSGLNRNALVFVPRNIEPQASDIPVFVGNRSLGRRRRHRRRGRGGQEASDVGSPT</sequence>
<protein>
    <submittedName>
        <fullName evidence="3">Uncharacterized protein</fullName>
    </submittedName>
</protein>
<feature type="compositionally biased region" description="Basic residues" evidence="1">
    <location>
        <begin position="514"/>
        <end position="525"/>
    </location>
</feature>
<keyword evidence="4" id="KW-1185">Reference proteome</keyword>
<gene>
    <name evidence="3" type="ORF">GALMADRAFT_588619</name>
</gene>
<dbReference type="HOGENOM" id="CLU_507186_0_0_1"/>
<evidence type="ECO:0000313" key="3">
    <source>
        <dbReference type="EMBL" id="KDR74493.1"/>
    </source>
</evidence>
<evidence type="ECO:0000313" key="4">
    <source>
        <dbReference type="Proteomes" id="UP000027222"/>
    </source>
</evidence>
<reference evidence="4" key="1">
    <citation type="journal article" date="2014" name="Proc. Natl. Acad. Sci. U.S.A.">
        <title>Extensive sampling of basidiomycete genomes demonstrates inadequacy of the white-rot/brown-rot paradigm for wood decay fungi.</title>
        <authorList>
            <person name="Riley R."/>
            <person name="Salamov A.A."/>
            <person name="Brown D.W."/>
            <person name="Nagy L.G."/>
            <person name="Floudas D."/>
            <person name="Held B.W."/>
            <person name="Levasseur A."/>
            <person name="Lombard V."/>
            <person name="Morin E."/>
            <person name="Otillar R."/>
            <person name="Lindquist E.A."/>
            <person name="Sun H."/>
            <person name="LaButti K.M."/>
            <person name="Schmutz J."/>
            <person name="Jabbour D."/>
            <person name="Luo H."/>
            <person name="Baker S.E."/>
            <person name="Pisabarro A.G."/>
            <person name="Walton J.D."/>
            <person name="Blanchette R.A."/>
            <person name="Henrissat B."/>
            <person name="Martin F."/>
            <person name="Cullen D."/>
            <person name="Hibbett D.S."/>
            <person name="Grigoriev I.V."/>
        </authorList>
    </citation>
    <scope>NUCLEOTIDE SEQUENCE [LARGE SCALE GENOMIC DNA]</scope>
    <source>
        <strain evidence="4">CBS 339.88</strain>
    </source>
</reference>
<keyword evidence="2" id="KW-1133">Transmembrane helix</keyword>
<proteinExistence type="predicted"/>
<accession>A0A067T686</accession>
<organism evidence="3 4">
    <name type="scientific">Galerina marginata (strain CBS 339.88)</name>
    <dbReference type="NCBI Taxonomy" id="685588"/>
    <lineage>
        <taxon>Eukaryota</taxon>
        <taxon>Fungi</taxon>
        <taxon>Dikarya</taxon>
        <taxon>Basidiomycota</taxon>
        <taxon>Agaricomycotina</taxon>
        <taxon>Agaricomycetes</taxon>
        <taxon>Agaricomycetidae</taxon>
        <taxon>Agaricales</taxon>
        <taxon>Agaricineae</taxon>
        <taxon>Strophariaceae</taxon>
        <taxon>Galerina</taxon>
    </lineage>
</organism>
<feature type="transmembrane region" description="Helical" evidence="2">
    <location>
        <begin position="217"/>
        <end position="235"/>
    </location>
</feature>
<evidence type="ECO:0000256" key="2">
    <source>
        <dbReference type="SAM" id="Phobius"/>
    </source>
</evidence>
<dbReference type="Proteomes" id="UP000027222">
    <property type="component" value="Unassembled WGS sequence"/>
</dbReference>
<name>A0A067T686_GALM3</name>
<dbReference type="AlphaFoldDB" id="A0A067T686"/>
<keyword evidence="2" id="KW-0812">Transmembrane</keyword>
<dbReference type="EMBL" id="KL142383">
    <property type="protein sequence ID" value="KDR74493.1"/>
    <property type="molecule type" value="Genomic_DNA"/>
</dbReference>
<feature type="region of interest" description="Disordered" evidence="1">
    <location>
        <begin position="175"/>
        <end position="207"/>
    </location>
</feature>
<feature type="region of interest" description="Disordered" evidence="1">
    <location>
        <begin position="509"/>
        <end position="537"/>
    </location>
</feature>
<feature type="transmembrane region" description="Helical" evidence="2">
    <location>
        <begin position="350"/>
        <end position="373"/>
    </location>
</feature>
<keyword evidence="2" id="KW-0472">Membrane</keyword>
<evidence type="ECO:0000256" key="1">
    <source>
        <dbReference type="SAM" id="MobiDB-lite"/>
    </source>
</evidence>
<feature type="compositionally biased region" description="Low complexity" evidence="1">
    <location>
        <begin position="179"/>
        <end position="189"/>
    </location>
</feature>